<protein>
    <submittedName>
        <fullName evidence="3 4">Collagen alpha-1(I) chain-like</fullName>
    </submittedName>
</protein>
<evidence type="ECO:0000313" key="8">
    <source>
        <dbReference type="RefSeq" id="XP_044940334.1"/>
    </source>
</evidence>
<dbReference type="RefSeq" id="XP_044940335.1">
    <property type="nucleotide sequence ID" value="XM_045084400.1"/>
</dbReference>
<dbReference type="AlphaFoldDB" id="A0A8U0SCX3"/>
<dbReference type="RefSeq" id="XP_044940332.1">
    <property type="nucleotide sequence ID" value="XM_045084397.1"/>
</dbReference>
<evidence type="ECO:0000313" key="7">
    <source>
        <dbReference type="RefSeq" id="XP_044940333.1"/>
    </source>
</evidence>
<sequence>MHGTHVVGTPRCVCLDTCVQVCRTAFGFPEPAQRCANSGPRLAATAPSHLPHLSCRARRTCAGAGGSWVRPCWAGMSSSVRPGASSLSRGGGDHQAPCDMRRYRPPSLCETVPWCLDEDAARPEAPPPRPVSPLGSELGSPAGPVLFPGAGKGTDRGCRQGLMRGSNSPQGGRGGVPTDVGARGPPHSLGQGREVASWPSLDSPTDVGCAARGPLAQRGQDAWKLPEHGPPHVPQMSTDVQGPWKVGRQPGVAPTPGPSSERRHSSPARAPHSSVPFPSLPGGKRTPRGSSKEGQSAAGPWGGPGVPTTCAEGSARLVRAELRVPVYGLQVKAPAAL</sequence>
<feature type="region of interest" description="Disordered" evidence="1">
    <location>
        <begin position="120"/>
        <end position="310"/>
    </location>
</feature>
<dbReference type="RefSeq" id="XP_044940334.1">
    <property type="nucleotide sequence ID" value="XM_045084399.1"/>
</dbReference>
<evidence type="ECO:0000313" key="6">
    <source>
        <dbReference type="RefSeq" id="XP_044940332.1"/>
    </source>
</evidence>
<evidence type="ECO:0000313" key="9">
    <source>
        <dbReference type="RefSeq" id="XP_044940335.1"/>
    </source>
</evidence>
<evidence type="ECO:0000313" key="5">
    <source>
        <dbReference type="RefSeq" id="XP_012916822.1"/>
    </source>
</evidence>
<dbReference type="RefSeq" id="XP_044940333.1">
    <property type="nucleotide sequence ID" value="XM_045084398.1"/>
</dbReference>
<keyword evidence="2" id="KW-1185">Reference proteome</keyword>
<evidence type="ECO:0000313" key="14">
    <source>
        <dbReference type="RefSeq" id="XP_044940341.1"/>
    </source>
</evidence>
<dbReference type="KEGG" id="mpuf:106006790"/>
<evidence type="ECO:0000313" key="4">
    <source>
        <dbReference type="RefSeq" id="XP_012916817.1"/>
    </source>
</evidence>
<evidence type="ECO:0000313" key="10">
    <source>
        <dbReference type="RefSeq" id="XP_044940336.1"/>
    </source>
</evidence>
<organism evidence="2 6">
    <name type="scientific">Mustela putorius furo</name>
    <name type="common">European domestic ferret</name>
    <name type="synonym">Mustela furo</name>
    <dbReference type="NCBI Taxonomy" id="9669"/>
    <lineage>
        <taxon>Eukaryota</taxon>
        <taxon>Metazoa</taxon>
        <taxon>Chordata</taxon>
        <taxon>Craniata</taxon>
        <taxon>Vertebrata</taxon>
        <taxon>Euteleostomi</taxon>
        <taxon>Mammalia</taxon>
        <taxon>Eutheria</taxon>
        <taxon>Laurasiatheria</taxon>
        <taxon>Carnivora</taxon>
        <taxon>Caniformia</taxon>
        <taxon>Musteloidea</taxon>
        <taxon>Mustelidae</taxon>
        <taxon>Mustelinae</taxon>
        <taxon>Mustela</taxon>
    </lineage>
</organism>
<gene>
    <name evidence="3 4 5 6 7 8 9 10 11 12 13 14" type="primary">LOC106006790</name>
</gene>
<evidence type="ECO:0000313" key="13">
    <source>
        <dbReference type="RefSeq" id="XP_044940339.1"/>
    </source>
</evidence>
<evidence type="ECO:0000313" key="12">
    <source>
        <dbReference type="RefSeq" id="XP_044940338.1"/>
    </source>
</evidence>
<dbReference type="GeneID" id="106006790"/>
<dbReference type="RefSeq" id="XP_012916817.1">
    <property type="nucleotide sequence ID" value="XM_013061363.2"/>
</dbReference>
<dbReference type="Proteomes" id="UP000000715">
    <property type="component" value="Unplaced"/>
</dbReference>
<evidence type="ECO:0000256" key="1">
    <source>
        <dbReference type="SAM" id="MobiDB-lite"/>
    </source>
</evidence>
<reference evidence="3 4" key="1">
    <citation type="submission" date="2025-04" db="UniProtKB">
        <authorList>
            <consortium name="RefSeq"/>
        </authorList>
    </citation>
    <scope>IDENTIFICATION</scope>
    <source>
        <tissue evidence="3 4">Brain</tissue>
    </source>
</reference>
<name>A0A8U0SCX3_MUSPF</name>
<evidence type="ECO:0000313" key="11">
    <source>
        <dbReference type="RefSeq" id="XP_044940337.1"/>
    </source>
</evidence>
<evidence type="ECO:0000313" key="3">
    <source>
        <dbReference type="RefSeq" id="XP_012916815.1"/>
    </source>
</evidence>
<dbReference type="RefSeq" id="XP_044940336.1">
    <property type="nucleotide sequence ID" value="XM_045084401.1"/>
</dbReference>
<proteinExistence type="predicted"/>
<evidence type="ECO:0000313" key="2">
    <source>
        <dbReference type="Proteomes" id="UP000000715"/>
    </source>
</evidence>
<dbReference type="RefSeq" id="XP_012916815.1">
    <property type="nucleotide sequence ID" value="XM_013061361.2"/>
</dbReference>
<dbReference type="RefSeq" id="XP_012916822.1">
    <property type="nucleotide sequence ID" value="XM_013061368.2"/>
</dbReference>
<dbReference type="RefSeq" id="XP_044940337.1">
    <property type="nucleotide sequence ID" value="XM_045084402.1"/>
</dbReference>
<dbReference type="RefSeq" id="XP_044940339.1">
    <property type="nucleotide sequence ID" value="XM_045084404.1"/>
</dbReference>
<dbReference type="RefSeq" id="XP_044940341.1">
    <property type="nucleotide sequence ID" value="XM_045084406.1"/>
</dbReference>
<dbReference type="RefSeq" id="XP_044940338.1">
    <property type="nucleotide sequence ID" value="XM_045084403.1"/>
</dbReference>
<accession>A0A8U0SCX3</accession>